<protein>
    <submittedName>
        <fullName evidence="2">Uncharacterized protein</fullName>
    </submittedName>
</protein>
<evidence type="ECO:0000313" key="2">
    <source>
        <dbReference type="EMBL" id="GBP78114.1"/>
    </source>
</evidence>
<keyword evidence="3" id="KW-1185">Reference proteome</keyword>
<name>A0A4C1YTC0_EUMVA</name>
<accession>A0A4C1YTC0</accession>
<reference evidence="2 3" key="1">
    <citation type="journal article" date="2019" name="Commun. Biol.">
        <title>The bagworm genome reveals a unique fibroin gene that provides high tensile strength.</title>
        <authorList>
            <person name="Kono N."/>
            <person name="Nakamura H."/>
            <person name="Ohtoshi R."/>
            <person name="Tomita M."/>
            <person name="Numata K."/>
            <person name="Arakawa K."/>
        </authorList>
    </citation>
    <scope>NUCLEOTIDE SEQUENCE [LARGE SCALE GENOMIC DNA]</scope>
</reference>
<dbReference type="AlphaFoldDB" id="A0A4C1YTC0"/>
<feature type="region of interest" description="Disordered" evidence="1">
    <location>
        <begin position="67"/>
        <end position="100"/>
    </location>
</feature>
<gene>
    <name evidence="2" type="ORF">EVAR_53560_1</name>
</gene>
<sequence length="229" mass="24705">MVNEVRQLYGAGVRFRCIIGMVAPLPAAAAARARGQRSPLRVESEINQSLIDAGAGYCVRRLPFRERPENPPARIPPRARRAPAGTAHTAHARDAHGGGPARAVRVAKITPRELRMNGLVSVENGAIAHAGRVVPTLRTPARALLPSASSLDAISARTAPTSQVGEHWESIKQSLLVSLLLVKFNRHRTKTSDASTYNEVASGGRQFTHLATSRNNLSCTLYHNLRGHS</sequence>
<evidence type="ECO:0000313" key="3">
    <source>
        <dbReference type="Proteomes" id="UP000299102"/>
    </source>
</evidence>
<proteinExistence type="predicted"/>
<dbReference type="Proteomes" id="UP000299102">
    <property type="component" value="Unassembled WGS sequence"/>
</dbReference>
<organism evidence="2 3">
    <name type="scientific">Eumeta variegata</name>
    <name type="common">Bagworm moth</name>
    <name type="synonym">Eumeta japonica</name>
    <dbReference type="NCBI Taxonomy" id="151549"/>
    <lineage>
        <taxon>Eukaryota</taxon>
        <taxon>Metazoa</taxon>
        <taxon>Ecdysozoa</taxon>
        <taxon>Arthropoda</taxon>
        <taxon>Hexapoda</taxon>
        <taxon>Insecta</taxon>
        <taxon>Pterygota</taxon>
        <taxon>Neoptera</taxon>
        <taxon>Endopterygota</taxon>
        <taxon>Lepidoptera</taxon>
        <taxon>Glossata</taxon>
        <taxon>Ditrysia</taxon>
        <taxon>Tineoidea</taxon>
        <taxon>Psychidae</taxon>
        <taxon>Oiketicinae</taxon>
        <taxon>Eumeta</taxon>
    </lineage>
</organism>
<dbReference type="EMBL" id="BGZK01001357">
    <property type="protein sequence ID" value="GBP78114.1"/>
    <property type="molecule type" value="Genomic_DNA"/>
</dbReference>
<evidence type="ECO:0000256" key="1">
    <source>
        <dbReference type="SAM" id="MobiDB-lite"/>
    </source>
</evidence>
<comment type="caution">
    <text evidence="2">The sequence shown here is derived from an EMBL/GenBank/DDBJ whole genome shotgun (WGS) entry which is preliminary data.</text>
</comment>